<keyword evidence="2" id="KW-1185">Reference proteome</keyword>
<organism evidence="1 2">
    <name type="scientific">Dichomitus squalens</name>
    <dbReference type="NCBI Taxonomy" id="114155"/>
    <lineage>
        <taxon>Eukaryota</taxon>
        <taxon>Fungi</taxon>
        <taxon>Dikarya</taxon>
        <taxon>Basidiomycota</taxon>
        <taxon>Agaricomycotina</taxon>
        <taxon>Agaricomycetes</taxon>
        <taxon>Polyporales</taxon>
        <taxon>Polyporaceae</taxon>
        <taxon>Dichomitus</taxon>
    </lineage>
</organism>
<evidence type="ECO:0000313" key="2">
    <source>
        <dbReference type="Proteomes" id="UP000292082"/>
    </source>
</evidence>
<dbReference type="EMBL" id="ML145177">
    <property type="protein sequence ID" value="TBU54987.1"/>
    <property type="molecule type" value="Genomic_DNA"/>
</dbReference>
<gene>
    <name evidence="1" type="ORF">BD310DRAFT_979933</name>
</gene>
<name>A0A4Q9NJ40_9APHY</name>
<sequence length="230" mass="25819">MNANSSNLQALQDRLRELLDATRLHTMRESNQGKRQALQDLHRQYQCAIPQEDQRAAPSNPNSEFSIVVVSRSLDASLSTHWAIAVVTNERSRHCRVFHVSDTHVMGLRALGWTAFVQDETLDRTSRYRGGVRIGFVRRDDLRRLEQTICGPGVPRPTSEMWDCEDWTLAVIRLLEAQGFALATAVLGADYGGVLINRLISDSLRAQRLTEERGSGPVFVQLSLLPEAGR</sequence>
<reference evidence="1 2" key="1">
    <citation type="submission" date="2019-01" db="EMBL/GenBank/DDBJ databases">
        <title>Draft genome sequences of three monokaryotic isolates of the white-rot basidiomycete fungus Dichomitus squalens.</title>
        <authorList>
            <consortium name="DOE Joint Genome Institute"/>
            <person name="Lopez S.C."/>
            <person name="Andreopoulos B."/>
            <person name="Pangilinan J."/>
            <person name="Lipzen A."/>
            <person name="Riley R."/>
            <person name="Ahrendt S."/>
            <person name="Ng V."/>
            <person name="Barry K."/>
            <person name="Daum C."/>
            <person name="Grigoriev I.V."/>
            <person name="Hilden K.S."/>
            <person name="Makela M.R."/>
            <person name="de Vries R.P."/>
        </authorList>
    </citation>
    <scope>NUCLEOTIDE SEQUENCE [LARGE SCALE GENOMIC DNA]</scope>
    <source>
        <strain evidence="1 2">CBS 464.89</strain>
    </source>
</reference>
<dbReference type="InterPro" id="IPR046670">
    <property type="entry name" value="DUF6540"/>
</dbReference>
<dbReference type="Pfam" id="PF20174">
    <property type="entry name" value="DUF6540"/>
    <property type="match status" value="1"/>
</dbReference>
<dbReference type="AlphaFoldDB" id="A0A4Q9NJ40"/>
<accession>A0A4Q9NJ40</accession>
<dbReference type="Proteomes" id="UP000292082">
    <property type="component" value="Unassembled WGS sequence"/>
</dbReference>
<proteinExistence type="predicted"/>
<evidence type="ECO:0000313" key="1">
    <source>
        <dbReference type="EMBL" id="TBU54987.1"/>
    </source>
</evidence>
<protein>
    <submittedName>
        <fullName evidence="1">Uncharacterized protein</fullName>
    </submittedName>
</protein>